<keyword evidence="2" id="KW-0472">Membrane</keyword>
<dbReference type="RefSeq" id="WP_043122548.1">
    <property type="nucleotide sequence ID" value="NZ_JTDL01000098.1"/>
</dbReference>
<evidence type="ECO:0000313" key="4">
    <source>
        <dbReference type="Proteomes" id="UP000030982"/>
    </source>
</evidence>
<dbReference type="EMBL" id="JTDL01000098">
    <property type="protein sequence ID" value="KHL03546.1"/>
    <property type="molecule type" value="Genomic_DNA"/>
</dbReference>
<accession>A0A0B2AJN2</accession>
<evidence type="ECO:0000256" key="2">
    <source>
        <dbReference type="SAM" id="Phobius"/>
    </source>
</evidence>
<keyword evidence="4" id="KW-1185">Reference proteome</keyword>
<organism evidence="3 4">
    <name type="scientific">Sinomonas humi</name>
    <dbReference type="NCBI Taxonomy" id="1338436"/>
    <lineage>
        <taxon>Bacteria</taxon>
        <taxon>Bacillati</taxon>
        <taxon>Actinomycetota</taxon>
        <taxon>Actinomycetes</taxon>
        <taxon>Micrococcales</taxon>
        <taxon>Micrococcaceae</taxon>
        <taxon>Sinomonas</taxon>
    </lineage>
</organism>
<protein>
    <submittedName>
        <fullName evidence="3">Uncharacterized protein</fullName>
    </submittedName>
</protein>
<dbReference type="Proteomes" id="UP000030982">
    <property type="component" value="Unassembled WGS sequence"/>
</dbReference>
<feature type="region of interest" description="Disordered" evidence="1">
    <location>
        <begin position="300"/>
        <end position="323"/>
    </location>
</feature>
<gene>
    <name evidence="3" type="ORF">LK10_09055</name>
</gene>
<dbReference type="AlphaFoldDB" id="A0A0B2AJN2"/>
<sequence length="323" mass="31117">MSSDSMREMVAEILSDAGLADDGALTRTLESLQTMCPAEAPAPTGALAELLAQGTAASGGVAPSRAATRAAEAAIGKLSPQVAPVVPFTLRKRHRGAAISAAVIAGVGLSATGVAALGGVDYSANPPQAGARSAIVAPQAGADAAAQGETSEAPDPVVREAQAFAAAAGGSPVAHADRSPAPTSGGKDAPASSGVVFPSAPPAHEAPAEAAIAPAAARVEDPSAVAQDAGAALSQRPAPRHRAEPVVNRGRHIAQEAAATAQAIAATFAPAPESTAVASPPVKEAVAVASGAGQHAASAAAGALGQQHGNSSGRALAALGTRH</sequence>
<evidence type="ECO:0000256" key="1">
    <source>
        <dbReference type="SAM" id="MobiDB-lite"/>
    </source>
</evidence>
<feature type="compositionally biased region" description="Low complexity" evidence="1">
    <location>
        <begin position="300"/>
        <end position="309"/>
    </location>
</feature>
<evidence type="ECO:0000313" key="3">
    <source>
        <dbReference type="EMBL" id="KHL03546.1"/>
    </source>
</evidence>
<feature type="region of interest" description="Disordered" evidence="1">
    <location>
        <begin position="222"/>
        <end position="241"/>
    </location>
</feature>
<feature type="transmembrane region" description="Helical" evidence="2">
    <location>
        <begin position="97"/>
        <end position="118"/>
    </location>
</feature>
<feature type="compositionally biased region" description="Low complexity" evidence="1">
    <location>
        <begin position="165"/>
        <end position="174"/>
    </location>
</feature>
<proteinExistence type="predicted"/>
<dbReference type="STRING" id="1338436.LK10_09055"/>
<feature type="region of interest" description="Disordered" evidence="1">
    <location>
        <begin position="165"/>
        <end position="208"/>
    </location>
</feature>
<name>A0A0B2AJN2_9MICC</name>
<dbReference type="OrthoDB" id="10020469at2"/>
<keyword evidence="2" id="KW-0812">Transmembrane</keyword>
<reference evidence="3 4" key="1">
    <citation type="submission" date="2014-09" db="EMBL/GenBank/DDBJ databases">
        <title>Genome sequence of Sinomonas sp. MUSC 117.</title>
        <authorList>
            <person name="Lee L.-H."/>
        </authorList>
    </citation>
    <scope>NUCLEOTIDE SEQUENCE [LARGE SCALE GENOMIC DNA]</scope>
    <source>
        <strain evidence="3 4">MUSC 117</strain>
    </source>
</reference>
<keyword evidence="2" id="KW-1133">Transmembrane helix</keyword>
<comment type="caution">
    <text evidence="3">The sequence shown here is derived from an EMBL/GenBank/DDBJ whole genome shotgun (WGS) entry which is preliminary data.</text>
</comment>